<dbReference type="GO" id="GO:0031209">
    <property type="term" value="C:SCAR complex"/>
    <property type="evidence" value="ECO:0007669"/>
    <property type="project" value="InterPro"/>
</dbReference>
<evidence type="ECO:0000256" key="4">
    <source>
        <dbReference type="ARBA" id="ARBA00023054"/>
    </source>
</evidence>
<dbReference type="GO" id="GO:0007015">
    <property type="term" value="P:actin filament organization"/>
    <property type="evidence" value="ECO:0007669"/>
    <property type="project" value="InterPro"/>
</dbReference>
<reference evidence="6" key="1">
    <citation type="submission" date="2021-02" db="EMBL/GenBank/DDBJ databases">
        <authorList>
            <person name="Bekaert M."/>
        </authorList>
    </citation>
    <scope>NUCLEOTIDE SEQUENCE</scope>
    <source>
        <strain evidence="6">IoA-00</strain>
    </source>
</reference>
<dbReference type="EMBL" id="HG994589">
    <property type="protein sequence ID" value="CAF2790733.1"/>
    <property type="molecule type" value="Genomic_DNA"/>
</dbReference>
<gene>
    <name evidence="6" type="ORF">LSAA_2266</name>
</gene>
<dbReference type="InterPro" id="IPR033378">
    <property type="entry name" value="BRICK1"/>
</dbReference>
<keyword evidence="5" id="KW-0206">Cytoskeleton</keyword>
<evidence type="ECO:0000256" key="2">
    <source>
        <dbReference type="ARBA" id="ARBA00005620"/>
    </source>
</evidence>
<organism evidence="6 7">
    <name type="scientific">Lepeophtheirus salmonis</name>
    <name type="common">Salmon louse</name>
    <name type="synonym">Caligus salmonis</name>
    <dbReference type="NCBI Taxonomy" id="72036"/>
    <lineage>
        <taxon>Eukaryota</taxon>
        <taxon>Metazoa</taxon>
        <taxon>Ecdysozoa</taxon>
        <taxon>Arthropoda</taxon>
        <taxon>Crustacea</taxon>
        <taxon>Multicrustacea</taxon>
        <taxon>Hexanauplia</taxon>
        <taxon>Copepoda</taxon>
        <taxon>Siphonostomatoida</taxon>
        <taxon>Caligidae</taxon>
        <taxon>Lepeophtheirus</taxon>
    </lineage>
</organism>
<dbReference type="PANTHER" id="PTHR33668">
    <property type="entry name" value="PROTEIN BRICK1"/>
    <property type="match status" value="1"/>
</dbReference>
<dbReference type="GO" id="GO:0044877">
    <property type="term" value="F:protein-containing complex binding"/>
    <property type="evidence" value="ECO:0007669"/>
    <property type="project" value="InterPro"/>
</dbReference>
<accession>A0A7R8CEF6</accession>
<keyword evidence="7" id="KW-1185">Reference proteome</keyword>
<evidence type="ECO:0000256" key="3">
    <source>
        <dbReference type="ARBA" id="ARBA00022490"/>
    </source>
</evidence>
<dbReference type="AlphaFoldDB" id="A0A7R8CEF6"/>
<keyword evidence="4" id="KW-0175">Coiled coil</keyword>
<proteinExistence type="inferred from homology"/>
<name>A0A7R8CEF6_LEPSM</name>
<dbReference type="GO" id="GO:0008064">
    <property type="term" value="P:regulation of actin polymerization or depolymerization"/>
    <property type="evidence" value="ECO:0007669"/>
    <property type="project" value="TreeGrafter"/>
</dbReference>
<dbReference type="Proteomes" id="UP000675881">
    <property type="component" value="Chromosome 10"/>
</dbReference>
<dbReference type="GO" id="GO:0048870">
    <property type="term" value="P:cell motility"/>
    <property type="evidence" value="ECO:0007669"/>
    <property type="project" value="TreeGrafter"/>
</dbReference>
<evidence type="ECO:0000313" key="7">
    <source>
        <dbReference type="Proteomes" id="UP000675881"/>
    </source>
</evidence>
<protein>
    <submittedName>
        <fullName evidence="6">C3ORF10</fullName>
    </submittedName>
</protein>
<comment type="similarity">
    <text evidence="2">Belongs to the BRK1 family.</text>
</comment>
<evidence type="ECO:0000256" key="5">
    <source>
        <dbReference type="ARBA" id="ARBA00023212"/>
    </source>
</evidence>
<dbReference type="PANTHER" id="PTHR33668:SF1">
    <property type="entry name" value="PROTEIN BRICK1"/>
    <property type="match status" value="1"/>
</dbReference>
<evidence type="ECO:0000256" key="1">
    <source>
        <dbReference type="ARBA" id="ARBA00004245"/>
    </source>
</evidence>
<keyword evidence="3" id="KW-0963">Cytoplasm</keyword>
<sequence>MTLTGSSPQVHREALQRQTQADWANREYIELITGSIKRIADFLNSFDTSCRSRLSNLNEKLSILERKSDVSGSKSLQGREGARSISLTEDFSTTTLHLLFYSSIVILSITLKVPHIQSLTSVHRHIPIMIDDVYTSQRVEYSRGKIYGLENGQITKTVLAIMIKSITSPFEDIIALLPVHKISL</sequence>
<dbReference type="OrthoDB" id="1883432at2759"/>
<dbReference type="Gene3D" id="1.20.5.110">
    <property type="match status" value="1"/>
</dbReference>
<comment type="subcellular location">
    <subcellularLocation>
        <location evidence="1">Cytoplasm</location>
        <location evidence="1">Cytoskeleton</location>
    </subcellularLocation>
</comment>
<evidence type="ECO:0000313" key="6">
    <source>
        <dbReference type="EMBL" id="CAF2790733.1"/>
    </source>
</evidence>
<dbReference type="GO" id="GO:0005856">
    <property type="term" value="C:cytoskeleton"/>
    <property type="evidence" value="ECO:0007669"/>
    <property type="project" value="UniProtKB-SubCell"/>
</dbReference>